<accession>A0A5C3LTL5</accession>
<protein>
    <recommendedName>
        <fullName evidence="6">Est1 DNA/RNA binding domain-containing protein</fullName>
    </recommendedName>
</protein>
<feature type="region of interest" description="Disordered" evidence="1">
    <location>
        <begin position="689"/>
        <end position="741"/>
    </location>
</feature>
<feature type="compositionally biased region" description="Polar residues" evidence="1">
    <location>
        <begin position="957"/>
        <end position="973"/>
    </location>
</feature>
<dbReference type="PANTHER" id="PTHR15696">
    <property type="entry name" value="SMG-7 SUPPRESSOR WITH MORPHOLOGICAL EFFECT ON GENITALIA PROTEIN 7"/>
    <property type="match status" value="1"/>
</dbReference>
<sequence length="973" mass="109429">MQTSYAFISAYKQRITALDRAIQNQQRQQQQAQPGHQQEKRRDGHGVVEHRKLIQRFRQFLADEEKFWTQLVLRLWRSFGLTEAQPALLALGLLSLTGDGVTEAMDGPAQQNGRNHYQFPAEDAKPTPPTSGADRDSRLAILSKALICFGDIARYRELYNEANGRPRAGHEDMGTGRRGRRRGATAGAEALPRPRNYDKAQQCYEQARLLVPYEGNPSHQLAILASYQKDSFASLVHYYRALCVRQPYDTAAENLGTVLTKALDLWRARTRRERERSGTTDPHLPPRVRIEILKERVVVLHALWRVGMDKGIEKMDSIARRHDRTVYDDFLSLTAGRHIPVEMISNTVVLSQGALWKHRMRRDLPTAHNSRRHEVPPPAPGTSLIIEWRILDHLFDLHRALLEVGCEELKDPLPVDTADDIAQRITATFRRTLPALRIASKWLSANFKYVMQDQEFAAFQEKEKTRGVELTKKTLEKISGYSVHTIRFWKGYADFMRLLARAFPARNLPALTAPLEEDIEMRGFLPLRNLMGELKTAAEGGKSVTSGYAREQVHPNVEQLMRISDLLDDAKVLAEMENSPLQLLGGYIVFDENIIEDERPPTHPEVTAQIAPTNSAVELHQEHLLASIRDHSWVNNAMRDFEEDNMTEATSKTEDDVLKAAFDHLNSPQPEDEDRKEYEDEEDEIVYMQRSPSLGQRSPPSHNSPKTPKKSIMSPNGLSPRSPTYPQATSPFNAPTQQPQMVAPTTAQDLLNNVMNMGVKRTVSGNTPTHTESSAPQPPLLFGSELSHRPSHSIWSASRDEQSLKFTGGAAPAARAYPNQHRSFQGGASQDMSQQSIWSYTNGSQNSQPNVIGSLPSVPFAPAQYSNMIGGHQRVPSSSIPAAQLFSNMNHIQQQDPFVYSSPIAQQPIHRPEMHQSMSPPYMSPAMTPGNGGFYGGNPLSPYHSRHQSFHDPRMVQSFTSPPMSQQVWGNTG</sequence>
<evidence type="ECO:0000256" key="1">
    <source>
        <dbReference type="SAM" id="MobiDB-lite"/>
    </source>
</evidence>
<dbReference type="OrthoDB" id="69928at2759"/>
<feature type="region of interest" description="Disordered" evidence="1">
    <location>
        <begin position="954"/>
        <end position="973"/>
    </location>
</feature>
<evidence type="ECO:0000259" key="2">
    <source>
        <dbReference type="Pfam" id="PF10373"/>
    </source>
</evidence>
<dbReference type="InterPro" id="IPR019458">
    <property type="entry name" value="Est1-like_N"/>
</dbReference>
<evidence type="ECO:0000313" key="4">
    <source>
        <dbReference type="EMBL" id="TFK32091.1"/>
    </source>
</evidence>
<dbReference type="STRING" id="68775.A0A5C3LTL5"/>
<dbReference type="InterPro" id="IPR018834">
    <property type="entry name" value="DNA/RNA-bd_Est1-type"/>
</dbReference>
<feature type="compositionally biased region" description="Basic and acidic residues" evidence="1">
    <location>
        <begin position="37"/>
        <end position="46"/>
    </location>
</feature>
<dbReference type="InterPro" id="IPR011990">
    <property type="entry name" value="TPR-like_helical_dom_sf"/>
</dbReference>
<evidence type="ECO:0000313" key="5">
    <source>
        <dbReference type="Proteomes" id="UP000308652"/>
    </source>
</evidence>
<dbReference type="Pfam" id="PF10374">
    <property type="entry name" value="EST1"/>
    <property type="match status" value="1"/>
</dbReference>
<feature type="domain" description="DNA/RNA-binding" evidence="2">
    <location>
        <begin position="200"/>
        <end position="271"/>
    </location>
</feature>
<feature type="region of interest" description="Disordered" evidence="1">
    <location>
        <begin position="760"/>
        <end position="787"/>
    </location>
</feature>
<dbReference type="EMBL" id="ML213687">
    <property type="protein sequence ID" value="TFK32091.1"/>
    <property type="molecule type" value="Genomic_DNA"/>
</dbReference>
<feature type="region of interest" description="Disordered" evidence="1">
    <location>
        <begin position="23"/>
        <end position="46"/>
    </location>
</feature>
<name>A0A5C3LTL5_9AGAR</name>
<organism evidence="4 5">
    <name type="scientific">Crucibulum laeve</name>
    <dbReference type="NCBI Taxonomy" id="68775"/>
    <lineage>
        <taxon>Eukaryota</taxon>
        <taxon>Fungi</taxon>
        <taxon>Dikarya</taxon>
        <taxon>Basidiomycota</taxon>
        <taxon>Agaricomycotina</taxon>
        <taxon>Agaricomycetes</taxon>
        <taxon>Agaricomycetidae</taxon>
        <taxon>Agaricales</taxon>
        <taxon>Agaricineae</taxon>
        <taxon>Nidulariaceae</taxon>
        <taxon>Crucibulum</taxon>
    </lineage>
</organism>
<feature type="compositionally biased region" description="Polar residues" evidence="1">
    <location>
        <begin position="763"/>
        <end position="775"/>
    </location>
</feature>
<dbReference type="Proteomes" id="UP000308652">
    <property type="component" value="Unassembled WGS sequence"/>
</dbReference>
<dbReference type="InterPro" id="IPR045153">
    <property type="entry name" value="Est1/Ebs1-like"/>
</dbReference>
<feature type="region of interest" description="Disordered" evidence="1">
    <location>
        <begin position="164"/>
        <end position="190"/>
    </location>
</feature>
<proteinExistence type="predicted"/>
<dbReference type="SUPFAM" id="SSF48452">
    <property type="entry name" value="TPR-like"/>
    <property type="match status" value="1"/>
</dbReference>
<feature type="domain" description="DNA/RNA-binding" evidence="2">
    <location>
        <begin position="412"/>
        <end position="529"/>
    </location>
</feature>
<gene>
    <name evidence="4" type="ORF">BDQ12DRAFT_617701</name>
</gene>
<dbReference type="Gene3D" id="1.25.40.10">
    <property type="entry name" value="Tetratricopeptide repeat domain"/>
    <property type="match status" value="1"/>
</dbReference>
<feature type="compositionally biased region" description="Polar residues" evidence="1">
    <location>
        <begin position="690"/>
        <end position="706"/>
    </location>
</feature>
<dbReference type="Pfam" id="PF10373">
    <property type="entry name" value="EST1_DNA_bind"/>
    <property type="match status" value="2"/>
</dbReference>
<dbReference type="AlphaFoldDB" id="A0A5C3LTL5"/>
<evidence type="ECO:0008006" key="6">
    <source>
        <dbReference type="Google" id="ProtNLM"/>
    </source>
</evidence>
<feature type="compositionally biased region" description="Polar residues" evidence="1">
    <location>
        <begin position="713"/>
        <end position="741"/>
    </location>
</feature>
<feature type="domain" description="Telomerase activating protein Est1-like N-terminal" evidence="3">
    <location>
        <begin position="2"/>
        <end position="160"/>
    </location>
</feature>
<dbReference type="PANTHER" id="PTHR15696:SF36">
    <property type="entry name" value="NONSENSE-MEDIATED MRNA DECAY FACTOR"/>
    <property type="match status" value="1"/>
</dbReference>
<evidence type="ECO:0000259" key="3">
    <source>
        <dbReference type="Pfam" id="PF10374"/>
    </source>
</evidence>
<keyword evidence="5" id="KW-1185">Reference proteome</keyword>
<feature type="compositionally biased region" description="Low complexity" evidence="1">
    <location>
        <begin position="23"/>
        <end position="36"/>
    </location>
</feature>
<feature type="region of interest" description="Disordered" evidence="1">
    <location>
        <begin position="106"/>
        <end position="135"/>
    </location>
</feature>
<reference evidence="4 5" key="1">
    <citation type="journal article" date="2019" name="Nat. Ecol. Evol.">
        <title>Megaphylogeny resolves global patterns of mushroom evolution.</title>
        <authorList>
            <person name="Varga T."/>
            <person name="Krizsan K."/>
            <person name="Foldi C."/>
            <person name="Dima B."/>
            <person name="Sanchez-Garcia M."/>
            <person name="Sanchez-Ramirez S."/>
            <person name="Szollosi G.J."/>
            <person name="Szarkandi J.G."/>
            <person name="Papp V."/>
            <person name="Albert L."/>
            <person name="Andreopoulos W."/>
            <person name="Angelini C."/>
            <person name="Antonin V."/>
            <person name="Barry K.W."/>
            <person name="Bougher N.L."/>
            <person name="Buchanan P."/>
            <person name="Buyck B."/>
            <person name="Bense V."/>
            <person name="Catcheside P."/>
            <person name="Chovatia M."/>
            <person name="Cooper J."/>
            <person name="Damon W."/>
            <person name="Desjardin D."/>
            <person name="Finy P."/>
            <person name="Geml J."/>
            <person name="Haridas S."/>
            <person name="Hughes K."/>
            <person name="Justo A."/>
            <person name="Karasinski D."/>
            <person name="Kautmanova I."/>
            <person name="Kiss B."/>
            <person name="Kocsube S."/>
            <person name="Kotiranta H."/>
            <person name="LaButti K.M."/>
            <person name="Lechner B.E."/>
            <person name="Liimatainen K."/>
            <person name="Lipzen A."/>
            <person name="Lukacs Z."/>
            <person name="Mihaltcheva S."/>
            <person name="Morgado L.N."/>
            <person name="Niskanen T."/>
            <person name="Noordeloos M.E."/>
            <person name="Ohm R.A."/>
            <person name="Ortiz-Santana B."/>
            <person name="Ovrebo C."/>
            <person name="Racz N."/>
            <person name="Riley R."/>
            <person name="Savchenko A."/>
            <person name="Shiryaev A."/>
            <person name="Soop K."/>
            <person name="Spirin V."/>
            <person name="Szebenyi C."/>
            <person name="Tomsovsky M."/>
            <person name="Tulloss R.E."/>
            <person name="Uehling J."/>
            <person name="Grigoriev I.V."/>
            <person name="Vagvolgyi C."/>
            <person name="Papp T."/>
            <person name="Martin F.M."/>
            <person name="Miettinen O."/>
            <person name="Hibbett D.S."/>
            <person name="Nagy L.G."/>
        </authorList>
    </citation>
    <scope>NUCLEOTIDE SEQUENCE [LARGE SCALE GENOMIC DNA]</scope>
    <source>
        <strain evidence="4 5">CBS 166.37</strain>
    </source>
</reference>